<evidence type="ECO:0000256" key="1">
    <source>
        <dbReference type="ARBA" id="ARBA00001917"/>
    </source>
</evidence>
<comment type="similarity">
    <text evidence="4">Belongs to the flavoredoxin family.</text>
</comment>
<keyword evidence="6" id="KW-0560">Oxidoreductase</keyword>
<dbReference type="GO" id="GO:0004497">
    <property type="term" value="F:monooxygenase activity"/>
    <property type="evidence" value="ECO:0007669"/>
    <property type="project" value="UniProtKB-KW"/>
</dbReference>
<dbReference type="Proteomes" id="UP000003963">
    <property type="component" value="Unassembled WGS sequence"/>
</dbReference>
<accession>D9WFT7</accession>
<reference evidence="6 7" key="1">
    <citation type="submission" date="2009-02" db="EMBL/GenBank/DDBJ databases">
        <title>Annotation of Streptomyces hygroscopicus strain ATCC 53653.</title>
        <authorList>
            <consortium name="The Broad Institute Genome Sequencing Platform"/>
            <consortium name="Broad Institute Microbial Sequencing Center"/>
            <person name="Fischbach M."/>
            <person name="Godfrey P."/>
            <person name="Ward D."/>
            <person name="Young S."/>
            <person name="Zeng Q."/>
            <person name="Koehrsen M."/>
            <person name="Alvarado L."/>
            <person name="Berlin A.M."/>
            <person name="Bochicchio J."/>
            <person name="Borenstein D."/>
            <person name="Chapman S.B."/>
            <person name="Chen Z."/>
            <person name="Engels R."/>
            <person name="Freedman E."/>
            <person name="Gellesch M."/>
            <person name="Goldberg J."/>
            <person name="Griggs A."/>
            <person name="Gujja S."/>
            <person name="Heilman E.R."/>
            <person name="Heiman D.I."/>
            <person name="Hepburn T.A."/>
            <person name="Howarth C."/>
            <person name="Jen D."/>
            <person name="Larson L."/>
            <person name="Lewis B."/>
            <person name="Mehta T."/>
            <person name="Park D."/>
            <person name="Pearson M."/>
            <person name="Richards J."/>
            <person name="Roberts A."/>
            <person name="Saif S."/>
            <person name="Shea T.D."/>
            <person name="Shenoy N."/>
            <person name="Sisk P."/>
            <person name="Stolte C."/>
            <person name="Sykes S.N."/>
            <person name="Thomson T."/>
            <person name="Walk T."/>
            <person name="White J."/>
            <person name="Yandava C."/>
            <person name="Straight P."/>
            <person name="Clardy J."/>
            <person name="Hung D."/>
            <person name="Kolter R."/>
            <person name="Mekalanos J."/>
            <person name="Walker S."/>
            <person name="Walsh C.T."/>
            <person name="Wieland-Brown L.C."/>
            <person name="Haas B."/>
            <person name="Nusbaum C."/>
            <person name="Birren B."/>
        </authorList>
    </citation>
    <scope>NUCLEOTIDE SEQUENCE [LARGE SCALE GENOMIC DNA]</scope>
    <source>
        <strain evidence="6 7">ATCC 53653</strain>
    </source>
</reference>
<name>D9WFT7_9ACTN</name>
<evidence type="ECO:0000313" key="7">
    <source>
        <dbReference type="Proteomes" id="UP000003963"/>
    </source>
</evidence>
<dbReference type="InterPro" id="IPR012349">
    <property type="entry name" value="Split_barrel_FMN-bd"/>
</dbReference>
<protein>
    <submittedName>
        <fullName evidence="6">Nitrilotriacetate monooxygenase component B</fullName>
    </submittedName>
</protein>
<proteinExistence type="inferred from homology"/>
<dbReference type="Gene3D" id="2.30.110.10">
    <property type="entry name" value="Electron Transport, Fmn-binding Protein, Chain A"/>
    <property type="match status" value="1"/>
</dbReference>
<evidence type="ECO:0000256" key="4">
    <source>
        <dbReference type="ARBA" id="ARBA00038054"/>
    </source>
</evidence>
<dbReference type="HOGENOM" id="CLU_059021_3_1_11"/>
<dbReference type="GO" id="GO:0016646">
    <property type="term" value="F:oxidoreductase activity, acting on the CH-NH group of donors, NAD or NADP as acceptor"/>
    <property type="evidence" value="ECO:0007669"/>
    <property type="project" value="UniProtKB-ARBA"/>
</dbReference>
<feature type="domain" description="Flavin reductase like" evidence="5">
    <location>
        <begin position="32"/>
        <end position="187"/>
    </location>
</feature>
<dbReference type="AlphaFoldDB" id="D9WFT7"/>
<dbReference type="PANTHER" id="PTHR33798">
    <property type="entry name" value="FLAVOPROTEIN OXYGENASE"/>
    <property type="match status" value="1"/>
</dbReference>
<gene>
    <name evidence="6" type="ORF">SSOG_00885</name>
</gene>
<dbReference type="SUPFAM" id="SSF50475">
    <property type="entry name" value="FMN-binding split barrel"/>
    <property type="match status" value="1"/>
</dbReference>
<keyword evidence="3" id="KW-0288">FMN</keyword>
<dbReference type="Pfam" id="PF01613">
    <property type="entry name" value="Flavin_Reduct"/>
    <property type="match status" value="1"/>
</dbReference>
<dbReference type="InterPro" id="IPR002563">
    <property type="entry name" value="Flavin_Rdtase-like_dom"/>
</dbReference>
<sequence length="220" mass="24360">MRRRGQRILGRMRIDFDPETVGRNPFYKLLTSVVVPRPIAWVSTINPDTHTANLAPHSFFTVACVSPPVVQFTSVGRKDSLRNVEETGEFVVNLAPERMFETINGTATDFPRGVSEFEAVGVAREESVRVRPPRVAESPVALECELHSTVLLGDSTVVFGRVVHAAVDDGVMVDGHPEVGRLRPLARLGKNEWGTVGDVLEIERVRYTDWVGENGETGKR</sequence>
<dbReference type="STRING" id="457427.SSOG_00885"/>
<dbReference type="PANTHER" id="PTHR33798:SF5">
    <property type="entry name" value="FLAVIN REDUCTASE LIKE DOMAIN-CONTAINING PROTEIN"/>
    <property type="match status" value="1"/>
</dbReference>
<evidence type="ECO:0000256" key="3">
    <source>
        <dbReference type="ARBA" id="ARBA00022643"/>
    </source>
</evidence>
<keyword evidence="7" id="KW-1185">Reference proteome</keyword>
<evidence type="ECO:0000256" key="2">
    <source>
        <dbReference type="ARBA" id="ARBA00022630"/>
    </source>
</evidence>
<keyword evidence="2" id="KW-0285">Flavoprotein</keyword>
<dbReference type="GO" id="GO:0010181">
    <property type="term" value="F:FMN binding"/>
    <property type="evidence" value="ECO:0007669"/>
    <property type="project" value="InterPro"/>
</dbReference>
<dbReference type="SMART" id="SM00903">
    <property type="entry name" value="Flavin_Reduct"/>
    <property type="match status" value="1"/>
</dbReference>
<dbReference type="EMBL" id="GG657754">
    <property type="protein sequence ID" value="EFL21173.1"/>
    <property type="molecule type" value="Genomic_DNA"/>
</dbReference>
<evidence type="ECO:0000259" key="5">
    <source>
        <dbReference type="SMART" id="SM00903"/>
    </source>
</evidence>
<keyword evidence="6" id="KW-0503">Monooxygenase</keyword>
<comment type="cofactor">
    <cofactor evidence="1">
        <name>FMN</name>
        <dbReference type="ChEBI" id="CHEBI:58210"/>
    </cofactor>
</comment>
<evidence type="ECO:0000313" key="6">
    <source>
        <dbReference type="EMBL" id="EFL21173.1"/>
    </source>
</evidence>
<organism evidence="6 7">
    <name type="scientific">Streptomyces himastatinicus ATCC 53653</name>
    <dbReference type="NCBI Taxonomy" id="457427"/>
    <lineage>
        <taxon>Bacteria</taxon>
        <taxon>Bacillati</taxon>
        <taxon>Actinomycetota</taxon>
        <taxon>Actinomycetes</taxon>
        <taxon>Kitasatosporales</taxon>
        <taxon>Streptomycetaceae</taxon>
        <taxon>Streptomyces</taxon>
        <taxon>Streptomyces violaceusniger group</taxon>
    </lineage>
</organism>